<evidence type="ECO:0000313" key="2">
    <source>
        <dbReference type="EMBL" id="PRH40645.1"/>
    </source>
</evidence>
<sequence length="80" mass="8831">MRKSASNARQIAKTRTYRRPINRSDRGSSPSLPGASSLEWQHAGPTRPIREAVEPPARRAHPAAGCVRYPPAGVEQEERT</sequence>
<feature type="region of interest" description="Disordered" evidence="1">
    <location>
        <begin position="1"/>
        <end position="80"/>
    </location>
</feature>
<feature type="compositionally biased region" description="Low complexity" evidence="1">
    <location>
        <begin position="27"/>
        <end position="38"/>
    </location>
</feature>
<gene>
    <name evidence="2" type="ORF">C6T65_19800</name>
</gene>
<feature type="compositionally biased region" description="Basic and acidic residues" evidence="1">
    <location>
        <begin position="48"/>
        <end position="57"/>
    </location>
</feature>
<evidence type="ECO:0000256" key="1">
    <source>
        <dbReference type="SAM" id="MobiDB-lite"/>
    </source>
</evidence>
<reference evidence="2 3" key="1">
    <citation type="submission" date="2018-03" db="EMBL/GenBank/DDBJ databases">
        <authorList>
            <person name="Nguyen K."/>
            <person name="Fouts D."/>
            <person name="Sutton G."/>
        </authorList>
    </citation>
    <scope>NUCLEOTIDE SEQUENCE [LARGE SCALE GENOMIC DNA]</scope>
    <source>
        <strain evidence="2 3">AU3578</strain>
    </source>
</reference>
<proteinExistence type="predicted"/>
<organism evidence="2 3">
    <name type="scientific">Burkholderia vietnamiensis</name>
    <dbReference type="NCBI Taxonomy" id="60552"/>
    <lineage>
        <taxon>Bacteria</taxon>
        <taxon>Pseudomonadati</taxon>
        <taxon>Pseudomonadota</taxon>
        <taxon>Betaproteobacteria</taxon>
        <taxon>Burkholderiales</taxon>
        <taxon>Burkholderiaceae</taxon>
        <taxon>Burkholderia</taxon>
        <taxon>Burkholderia cepacia complex</taxon>
    </lineage>
</organism>
<evidence type="ECO:0000313" key="3">
    <source>
        <dbReference type="Proteomes" id="UP000237632"/>
    </source>
</evidence>
<dbReference type="EMBL" id="PVHK01000140">
    <property type="protein sequence ID" value="PRH40645.1"/>
    <property type="molecule type" value="Genomic_DNA"/>
</dbReference>
<name>A0AA44Y0Z5_BURVI</name>
<dbReference type="AlphaFoldDB" id="A0AA44Y0Z5"/>
<protein>
    <submittedName>
        <fullName evidence="2">Uncharacterized protein</fullName>
    </submittedName>
</protein>
<dbReference type="Proteomes" id="UP000237632">
    <property type="component" value="Unassembled WGS sequence"/>
</dbReference>
<comment type="caution">
    <text evidence="2">The sequence shown here is derived from an EMBL/GenBank/DDBJ whole genome shotgun (WGS) entry which is preliminary data.</text>
</comment>
<accession>A0AA44Y0Z5</accession>